<dbReference type="Pfam" id="PF00106">
    <property type="entry name" value="adh_short"/>
    <property type="match status" value="1"/>
</dbReference>
<evidence type="ECO:0000256" key="3">
    <source>
        <dbReference type="ARBA" id="ARBA00023002"/>
    </source>
</evidence>
<accession>A0A2C5YDT5</accession>
<comment type="caution">
    <text evidence="4">The sequence shown here is derived from an EMBL/GenBank/DDBJ whole genome shotgun (WGS) entry which is preliminary data.</text>
</comment>
<evidence type="ECO:0000313" key="4">
    <source>
        <dbReference type="EMBL" id="PHH65856.1"/>
    </source>
</evidence>
<dbReference type="Proteomes" id="UP000226192">
    <property type="component" value="Unassembled WGS sequence"/>
</dbReference>
<organism evidence="4 5">
    <name type="scientific">Ophiocordyceps australis</name>
    <dbReference type="NCBI Taxonomy" id="1399860"/>
    <lineage>
        <taxon>Eukaryota</taxon>
        <taxon>Fungi</taxon>
        <taxon>Dikarya</taxon>
        <taxon>Ascomycota</taxon>
        <taxon>Pezizomycotina</taxon>
        <taxon>Sordariomycetes</taxon>
        <taxon>Hypocreomycetidae</taxon>
        <taxon>Hypocreales</taxon>
        <taxon>Ophiocordycipitaceae</taxon>
        <taxon>Ophiocordyceps</taxon>
    </lineage>
</organism>
<keyword evidence="2" id="KW-0521">NADP</keyword>
<keyword evidence="3" id="KW-0560">Oxidoreductase</keyword>
<comment type="similarity">
    <text evidence="1">Belongs to the short-chain dehydrogenases/reductases (SDR) family.</text>
</comment>
<dbReference type="SUPFAM" id="SSF51735">
    <property type="entry name" value="NAD(P)-binding Rossmann-fold domains"/>
    <property type="match status" value="1"/>
</dbReference>
<dbReference type="EMBL" id="NJET01000013">
    <property type="protein sequence ID" value="PHH65856.1"/>
    <property type="molecule type" value="Genomic_DNA"/>
</dbReference>
<dbReference type="STRING" id="1399860.A0A2C5YDT5"/>
<gene>
    <name evidence="4" type="ORF">CDD81_1225</name>
</gene>
<evidence type="ECO:0000256" key="1">
    <source>
        <dbReference type="ARBA" id="ARBA00006484"/>
    </source>
</evidence>
<proteinExistence type="inferred from homology"/>
<name>A0A2C5YDT5_9HYPO</name>
<evidence type="ECO:0000256" key="2">
    <source>
        <dbReference type="ARBA" id="ARBA00022857"/>
    </source>
</evidence>
<dbReference type="InterPro" id="IPR036291">
    <property type="entry name" value="NAD(P)-bd_dom_sf"/>
</dbReference>
<keyword evidence="5" id="KW-1185">Reference proteome</keyword>
<dbReference type="InterPro" id="IPR002347">
    <property type="entry name" value="SDR_fam"/>
</dbReference>
<reference evidence="4 5" key="1">
    <citation type="submission" date="2017-06" db="EMBL/GenBank/DDBJ databases">
        <title>Ant-infecting Ophiocordyceps genomes reveal a high diversity of potential behavioral manipulation genes and a possible major role for enterotoxins.</title>
        <authorList>
            <person name="De Bekker C."/>
            <person name="Evans H.C."/>
            <person name="Brachmann A."/>
            <person name="Hughes D.P."/>
        </authorList>
    </citation>
    <scope>NUCLEOTIDE SEQUENCE [LARGE SCALE GENOMIC DNA]</scope>
    <source>
        <strain evidence="4 5">Map64</strain>
    </source>
</reference>
<evidence type="ECO:0000313" key="5">
    <source>
        <dbReference type="Proteomes" id="UP000226192"/>
    </source>
</evidence>
<evidence type="ECO:0008006" key="6">
    <source>
        <dbReference type="Google" id="ProtNLM"/>
    </source>
</evidence>
<dbReference type="PANTHER" id="PTHR24320">
    <property type="entry name" value="RETINOL DEHYDROGENASE"/>
    <property type="match status" value="1"/>
</dbReference>
<dbReference type="OrthoDB" id="191139at2759"/>
<dbReference type="Gene3D" id="3.40.50.720">
    <property type="entry name" value="NAD(P)-binding Rossmann-like Domain"/>
    <property type="match status" value="1"/>
</dbReference>
<dbReference type="PANTHER" id="PTHR24320:SF282">
    <property type="entry name" value="WW DOMAIN-CONTAINING OXIDOREDUCTASE"/>
    <property type="match status" value="1"/>
</dbReference>
<dbReference type="PRINTS" id="PR00081">
    <property type="entry name" value="GDHRDH"/>
</dbReference>
<sequence>MFLFGNKGVEFSPEKDIPSLKGKVIVVTGGSNGLGKQAILEYARHEPKQIWLAARDTTKAKAALDEIKQQVPNASIKTVQLDLASLDSVATAAKTVLAESDRLDILMLNAGIMATSPDLTKDGYEMQFGTNHMGHALLTKLLLPLLDKTAKSGADVRVAVLSSKAHGMAPKQGIVFDSLKTKASEMGAMQRYGQSKFANMLFARQLAKERPSLTVAAIHPGVVTTNLLAGSTALWEPVRWGVALLAYTPFLVTVETGVKGQLWATVSKDVQSGEYYEPIGVGDTAIALGKDDDLAKKLWDWTETELDAYISRK</sequence>
<dbReference type="AlphaFoldDB" id="A0A2C5YDT5"/>
<dbReference type="GO" id="GO:0016491">
    <property type="term" value="F:oxidoreductase activity"/>
    <property type="evidence" value="ECO:0007669"/>
    <property type="project" value="UniProtKB-KW"/>
</dbReference>
<protein>
    <recommendedName>
        <fullName evidence="6">Oxidoreductase</fullName>
    </recommendedName>
</protein>